<sequence length="729" mass="77578">MNAIDRSSTALSRRSFLAIGLSAAGGLMIGGFIPDAAQALTIADQPWAGTATEGEINAWILIEPDDTVIIRVAQSEMGEGIFTALPMIVAEELGCDWAKVRPEYASASRNLRENTVYKRMGTGGSGAVRRSREFLQAAGANARERLVQAAAARWQVPAESCSVDAGKVLHKASNRSLRFGELAGEAAKVALAREPTIKTPEQFTLIGKPLARLDTPPKLTGAAKFGIDIRLPDMVYAAVVTCPVFGGRVKSYDEAAIKGRRGILAVVPIEGGLAVVADRFWRAKEAALALPVTWDEGSAADTDSKRFDADYVAALDGPAVTARKEGDVDAALAGGKRVEALYQAPHLAHAPMEPLNCTAHVHDGKVEVWMGTQNPDMALQLAAKAAGVAPSAVEIHNCFLGGGFGRRAVNDELVQAVTVSKAVGKPVKLVWTREEDMRHDRYRPQAAIRFQASLGEDGLPAAIHVRTAVGSIQRSLGWGKVENGVEPSAVEGLANMPYRTGAAQIDCILKNTHVPVMFWRSVGSSQNAFALESFIDEMALAAGQDPYRFRRKLLEGKPDFLAVLDTLAEKSDWGKPLPKGRGRGIAIHESFGTIVGEVVELAVSPKGEVKVQRVVAAVDCGHVVNPLTVEMQIESAVVYGLSAALFGEITIEKGAVVQGNFDDYQVARLADTPPIETHLVLSGGKKWGGIGEPGTPPIAPAVCNAIFAATGKRIRSLPVKNTDLKWGPV</sequence>
<evidence type="ECO:0000259" key="1">
    <source>
        <dbReference type="SMART" id="SM01008"/>
    </source>
</evidence>
<evidence type="ECO:0000313" key="3">
    <source>
        <dbReference type="Proteomes" id="UP000237682"/>
    </source>
</evidence>
<dbReference type="PANTHER" id="PTHR47495:SF2">
    <property type="entry name" value="ALDEHYDE DEHYDROGENASE"/>
    <property type="match status" value="1"/>
</dbReference>
<dbReference type="Gene3D" id="3.30.365.10">
    <property type="entry name" value="Aldehyde oxidase/xanthine dehydrogenase, molybdopterin binding domain"/>
    <property type="match status" value="4"/>
</dbReference>
<dbReference type="InterPro" id="IPR037165">
    <property type="entry name" value="AldOxase/xan_DH_Mopterin-bd_sf"/>
</dbReference>
<name>A0A2S9Q7D6_9HYPH</name>
<dbReference type="EMBL" id="PUEJ01000009">
    <property type="protein sequence ID" value="PRH85230.1"/>
    <property type="molecule type" value="Genomic_DNA"/>
</dbReference>
<reference evidence="2 3" key="1">
    <citation type="submission" date="2018-02" db="EMBL/GenBank/DDBJ databases">
        <title>Whole genome sequencing of endophytic bacterium.</title>
        <authorList>
            <person name="Eedara R."/>
            <person name="Podile A.R."/>
        </authorList>
    </citation>
    <scope>NUCLEOTIDE SEQUENCE [LARGE SCALE GENOMIC DNA]</scope>
    <source>
        <strain evidence="2 3">RP1T</strain>
    </source>
</reference>
<proteinExistence type="predicted"/>
<dbReference type="PANTHER" id="PTHR47495">
    <property type="entry name" value="ALDEHYDE DEHYDROGENASE"/>
    <property type="match status" value="1"/>
</dbReference>
<dbReference type="GO" id="GO:0016491">
    <property type="term" value="F:oxidoreductase activity"/>
    <property type="evidence" value="ECO:0007669"/>
    <property type="project" value="InterPro"/>
</dbReference>
<dbReference type="InterPro" id="IPR000674">
    <property type="entry name" value="Ald_Oxase/Xan_DH_a/b"/>
</dbReference>
<dbReference type="PIRSF" id="PIRSF036389">
    <property type="entry name" value="IOR_B"/>
    <property type="match status" value="1"/>
</dbReference>
<dbReference type="AlphaFoldDB" id="A0A2S9Q7D6"/>
<dbReference type="SMART" id="SM01008">
    <property type="entry name" value="Ald_Xan_dh_C"/>
    <property type="match status" value="1"/>
</dbReference>
<keyword evidence="3" id="KW-1185">Reference proteome</keyword>
<dbReference type="Pfam" id="PF20256">
    <property type="entry name" value="MoCoBD_2"/>
    <property type="match status" value="2"/>
</dbReference>
<comment type="caution">
    <text evidence="2">The sequence shown here is derived from an EMBL/GenBank/DDBJ whole genome shotgun (WGS) entry which is preliminary data.</text>
</comment>
<dbReference type="Gene3D" id="3.90.1170.50">
    <property type="entry name" value="Aldehyde oxidase/xanthine dehydrogenase, a/b hammerhead"/>
    <property type="match status" value="1"/>
</dbReference>
<dbReference type="InterPro" id="IPR012368">
    <property type="entry name" value="OxRdtase_Mopterin-bd_su_IorB"/>
</dbReference>
<accession>A0A2S9Q7D6</accession>
<dbReference type="SUPFAM" id="SSF56003">
    <property type="entry name" value="Molybdenum cofactor-binding domain"/>
    <property type="match status" value="2"/>
</dbReference>
<dbReference type="OrthoDB" id="9767994at2"/>
<evidence type="ECO:0000313" key="2">
    <source>
        <dbReference type="EMBL" id="PRH85230.1"/>
    </source>
</evidence>
<dbReference type="Proteomes" id="UP000237682">
    <property type="component" value="Unassembled WGS sequence"/>
</dbReference>
<gene>
    <name evidence="2" type="ORF">C5L14_22515</name>
</gene>
<feature type="domain" description="Aldehyde oxidase/xanthine dehydrogenase a/b hammerhead" evidence="1">
    <location>
        <begin position="220"/>
        <end position="298"/>
    </location>
</feature>
<dbReference type="InterPro" id="IPR006311">
    <property type="entry name" value="TAT_signal"/>
</dbReference>
<dbReference type="InterPro" id="IPR046867">
    <property type="entry name" value="AldOxase/xan_DH_MoCoBD2"/>
</dbReference>
<organism evidence="2 3">
    <name type="scientific">Labrys okinawensis</name>
    <dbReference type="NCBI Taxonomy" id="346911"/>
    <lineage>
        <taxon>Bacteria</taxon>
        <taxon>Pseudomonadati</taxon>
        <taxon>Pseudomonadota</taxon>
        <taxon>Alphaproteobacteria</taxon>
        <taxon>Hyphomicrobiales</taxon>
        <taxon>Xanthobacteraceae</taxon>
        <taxon>Labrys</taxon>
    </lineage>
</organism>
<protein>
    <recommendedName>
        <fullName evidence="1">Aldehyde oxidase/xanthine dehydrogenase a/b hammerhead domain-containing protein</fullName>
    </recommendedName>
</protein>
<dbReference type="Pfam" id="PF02738">
    <property type="entry name" value="MoCoBD_1"/>
    <property type="match status" value="1"/>
</dbReference>
<dbReference type="RefSeq" id="WP_105864322.1">
    <property type="nucleotide sequence ID" value="NZ_PUEJ01000009.1"/>
</dbReference>
<dbReference type="PROSITE" id="PS51318">
    <property type="entry name" value="TAT"/>
    <property type="match status" value="1"/>
</dbReference>
<dbReference type="InterPro" id="IPR008274">
    <property type="entry name" value="AldOxase/xan_DH_MoCoBD1"/>
</dbReference>
<dbReference type="InterPro" id="IPR052516">
    <property type="entry name" value="N-heterocyclic_Hydroxylase"/>
</dbReference>